<dbReference type="AlphaFoldDB" id="A0A0D2KZF4"/>
<dbReference type="RefSeq" id="XP_013899598.1">
    <property type="nucleotide sequence ID" value="XM_014044144.1"/>
</dbReference>
<dbReference type="Proteomes" id="UP000054498">
    <property type="component" value="Unassembled WGS sequence"/>
</dbReference>
<name>A0A0D2KZF4_9CHLO</name>
<protein>
    <submittedName>
        <fullName evidence="1">Meiotically up-regulated protein</fullName>
    </submittedName>
</protein>
<dbReference type="InterPro" id="IPR012341">
    <property type="entry name" value="6hp_glycosidase-like_sf"/>
</dbReference>
<dbReference type="SMART" id="SM01149">
    <property type="entry name" value="DUF1237"/>
    <property type="match status" value="1"/>
</dbReference>
<gene>
    <name evidence="1" type="ORF">MNEG_7383</name>
</gene>
<evidence type="ECO:0000313" key="2">
    <source>
        <dbReference type="Proteomes" id="UP000054498"/>
    </source>
</evidence>
<accession>A0A0D2KZF4</accession>
<dbReference type="SUPFAM" id="SSF48208">
    <property type="entry name" value="Six-hairpin glycosidases"/>
    <property type="match status" value="1"/>
</dbReference>
<dbReference type="KEGG" id="mng:MNEG_7383"/>
<dbReference type="PANTHER" id="PTHR31047">
    <property type="entry name" value="MEIOTICALLY UP-REGULATED GENE 157 PROTEIN"/>
    <property type="match status" value="1"/>
</dbReference>
<dbReference type="InterPro" id="IPR008313">
    <property type="entry name" value="GH125"/>
</dbReference>
<dbReference type="EMBL" id="KK101519">
    <property type="protein sequence ID" value="KIZ00579.1"/>
    <property type="molecule type" value="Genomic_DNA"/>
</dbReference>
<proteinExistence type="predicted"/>
<dbReference type="Pfam" id="PF06824">
    <property type="entry name" value="Glyco_hydro_125"/>
    <property type="match status" value="1"/>
</dbReference>
<evidence type="ECO:0000313" key="1">
    <source>
        <dbReference type="EMBL" id="KIZ00579.1"/>
    </source>
</evidence>
<dbReference type="PANTHER" id="PTHR31047:SF0">
    <property type="entry name" value="MEIOTICALLY UP-REGULATED GENE 157 PROTEIN"/>
    <property type="match status" value="1"/>
</dbReference>
<keyword evidence="2" id="KW-1185">Reference proteome</keyword>
<dbReference type="Gene3D" id="1.50.10.10">
    <property type="match status" value="1"/>
</dbReference>
<organism evidence="1 2">
    <name type="scientific">Monoraphidium neglectum</name>
    <dbReference type="NCBI Taxonomy" id="145388"/>
    <lineage>
        <taxon>Eukaryota</taxon>
        <taxon>Viridiplantae</taxon>
        <taxon>Chlorophyta</taxon>
        <taxon>core chlorophytes</taxon>
        <taxon>Chlorophyceae</taxon>
        <taxon>CS clade</taxon>
        <taxon>Sphaeropleales</taxon>
        <taxon>Selenastraceae</taxon>
        <taxon>Monoraphidium</taxon>
    </lineage>
</organism>
<dbReference type="OrthoDB" id="7771656at2759"/>
<dbReference type="InterPro" id="IPR008928">
    <property type="entry name" value="6-hairpin_glycosidase_sf"/>
</dbReference>
<dbReference type="GeneID" id="25740259"/>
<dbReference type="GO" id="GO:0005975">
    <property type="term" value="P:carbohydrate metabolic process"/>
    <property type="evidence" value="ECO:0007669"/>
    <property type="project" value="InterPro"/>
</dbReference>
<reference evidence="1 2" key="1">
    <citation type="journal article" date="2013" name="BMC Genomics">
        <title>Reconstruction of the lipid metabolism for the microalga Monoraphidium neglectum from its genome sequence reveals characteristics suitable for biofuel production.</title>
        <authorList>
            <person name="Bogen C."/>
            <person name="Al-Dilaimi A."/>
            <person name="Albersmeier A."/>
            <person name="Wichmann J."/>
            <person name="Grundmann M."/>
            <person name="Rupp O."/>
            <person name="Lauersen K.J."/>
            <person name="Blifernez-Klassen O."/>
            <person name="Kalinowski J."/>
            <person name="Goesmann A."/>
            <person name="Mussgnug J.H."/>
            <person name="Kruse O."/>
        </authorList>
    </citation>
    <scope>NUCLEOTIDE SEQUENCE [LARGE SCALE GENOMIC DNA]</scope>
    <source>
        <strain evidence="1 2">SAG 48.87</strain>
    </source>
</reference>
<sequence>MVWSAFRPSDDPQQYSFSIPDNIYVAGALQRIIELNRLVWCDDFIGETARKLLADITEGITRHGVVKVPGDPGADGKATEISVYAYEVDGLGHSLTDFDDPNVPSLLAIPLMGWDGWDREVYEATRRRIFSPRNRFYFSGPKLTGLGSPHTSPRFVWPLAHAVEALTTSDASRQASLLQDLLQMAAGNGLVHESVSVDNPAAFSRPEFGWANAMLVVAVESLLGIDCDAAAEERRLADIEGREKSQVRMPANKGADLPTYYELLEATIQHV</sequence>
<dbReference type="STRING" id="145388.A0A0D2KZF4"/>